<dbReference type="PANTHER" id="PTHR10953">
    <property type="entry name" value="UBIQUITIN-ACTIVATING ENZYME E1"/>
    <property type="match status" value="1"/>
</dbReference>
<comment type="function">
    <text evidence="6">Catalyzes the adenylation by ATP of the carboxyl group of the C-terminal glycine of sulfur carrier protein MoaD.</text>
</comment>
<dbReference type="EMBL" id="VLLN01000011">
    <property type="protein sequence ID" value="TWJ19094.1"/>
    <property type="molecule type" value="Genomic_DNA"/>
</dbReference>
<evidence type="ECO:0000256" key="1">
    <source>
        <dbReference type="ARBA" id="ARBA00009919"/>
    </source>
</evidence>
<evidence type="ECO:0000256" key="6">
    <source>
        <dbReference type="ARBA" id="ARBA00055169"/>
    </source>
</evidence>
<dbReference type="SUPFAM" id="SSF69572">
    <property type="entry name" value="Activating enzymes of the ubiquitin-like proteins"/>
    <property type="match status" value="1"/>
</dbReference>
<dbReference type="GO" id="GO:0004792">
    <property type="term" value="F:thiosulfate-cyanide sulfurtransferase activity"/>
    <property type="evidence" value="ECO:0007669"/>
    <property type="project" value="TreeGrafter"/>
</dbReference>
<evidence type="ECO:0000256" key="8">
    <source>
        <dbReference type="ARBA" id="ARBA00066884"/>
    </source>
</evidence>
<organism evidence="14 15">
    <name type="scientific">Geobacter argillaceus</name>
    <dbReference type="NCBI Taxonomy" id="345631"/>
    <lineage>
        <taxon>Bacteria</taxon>
        <taxon>Pseudomonadati</taxon>
        <taxon>Thermodesulfobacteriota</taxon>
        <taxon>Desulfuromonadia</taxon>
        <taxon>Geobacterales</taxon>
        <taxon>Geobacteraceae</taxon>
        <taxon>Geobacter</taxon>
    </lineage>
</organism>
<dbReference type="EC" id="2.7.7.80" evidence="8"/>
<comment type="caution">
    <text evidence="14">The sequence shown here is derived from an EMBL/GenBank/DDBJ whole genome shotgun (WGS) entry which is preliminary data.</text>
</comment>
<dbReference type="InterPro" id="IPR045886">
    <property type="entry name" value="ThiF/MoeB/HesA"/>
</dbReference>
<sequence length="269" mass="29116">MFTEEQINRYSRHILLKEVGGKGQKKLLDGRVLVIGAGGLGSPIALYLAAAGVGTIGLADADEVDLSNLQRQVIHFTPDVGKPKVLSAKEKMEAMNPDVTVKPYQAWVTADNIADIVTDYDFVIDGTDNFAAKFLINDACVLANKPYSHGGILQFDGQTMTVVPGESACYRCIFPEPPPQEVIPTCSRAGVIGVLPGVMGTIQATEAIKFLLGAGELLTGRLLTYNALRMRFREIAIKKNQKCPICGENPTITELRDEVNAVNVCDLEH</sequence>
<comment type="catalytic activity">
    <reaction evidence="5">
        <text>[molybdopterin-synthase sulfur-carrier protein]-C-terminal Gly-Gly + ATP + H(+) = [molybdopterin-synthase sulfur-carrier protein]-C-terminal Gly-Gly-AMP + diphosphate</text>
        <dbReference type="Rhea" id="RHEA:43616"/>
        <dbReference type="Rhea" id="RHEA-COMP:12159"/>
        <dbReference type="Rhea" id="RHEA-COMP:12202"/>
        <dbReference type="ChEBI" id="CHEBI:15378"/>
        <dbReference type="ChEBI" id="CHEBI:30616"/>
        <dbReference type="ChEBI" id="CHEBI:33019"/>
        <dbReference type="ChEBI" id="CHEBI:90618"/>
        <dbReference type="ChEBI" id="CHEBI:90778"/>
        <dbReference type="EC" id="2.7.7.80"/>
    </reaction>
</comment>
<evidence type="ECO:0000256" key="3">
    <source>
        <dbReference type="ARBA" id="ARBA00022741"/>
    </source>
</evidence>
<dbReference type="Gene3D" id="3.40.50.720">
    <property type="entry name" value="NAD(P)-binding Rossmann-like Domain"/>
    <property type="match status" value="1"/>
</dbReference>
<evidence type="ECO:0000256" key="11">
    <source>
        <dbReference type="ARBA" id="ARBA00075328"/>
    </source>
</evidence>
<proteinExistence type="inferred from homology"/>
<evidence type="ECO:0000256" key="9">
    <source>
        <dbReference type="ARBA" id="ARBA00073635"/>
    </source>
</evidence>
<dbReference type="CDD" id="cd00757">
    <property type="entry name" value="ThiF_MoeB_HesA_family"/>
    <property type="match status" value="1"/>
</dbReference>
<comment type="similarity">
    <text evidence="1">Belongs to the HesA/MoeB/ThiF family.</text>
</comment>
<name>A0A562VMV0_9BACT</name>
<dbReference type="PANTHER" id="PTHR10953:SF102">
    <property type="entry name" value="ADENYLYLTRANSFERASE AND SULFURTRANSFERASE MOCS3"/>
    <property type="match status" value="1"/>
</dbReference>
<feature type="domain" description="THIF-type NAD/FAD binding fold" evidence="13">
    <location>
        <begin position="10"/>
        <end position="244"/>
    </location>
</feature>
<evidence type="ECO:0000256" key="2">
    <source>
        <dbReference type="ARBA" id="ARBA00022679"/>
    </source>
</evidence>
<dbReference type="Proteomes" id="UP000319449">
    <property type="component" value="Unassembled WGS sequence"/>
</dbReference>
<dbReference type="AlphaFoldDB" id="A0A562VMV0"/>
<evidence type="ECO:0000259" key="13">
    <source>
        <dbReference type="Pfam" id="PF00899"/>
    </source>
</evidence>
<dbReference type="RefSeq" id="WP_145022159.1">
    <property type="nucleotide sequence ID" value="NZ_VLLN01000011.1"/>
</dbReference>
<evidence type="ECO:0000313" key="15">
    <source>
        <dbReference type="Proteomes" id="UP000319449"/>
    </source>
</evidence>
<dbReference type="GO" id="GO:0061605">
    <property type="term" value="F:molybdopterin-synthase adenylyltransferase activity"/>
    <property type="evidence" value="ECO:0007669"/>
    <property type="project" value="UniProtKB-EC"/>
</dbReference>
<reference evidence="14 15" key="1">
    <citation type="submission" date="2019-07" db="EMBL/GenBank/DDBJ databases">
        <title>Genomic Encyclopedia of Archaeal and Bacterial Type Strains, Phase II (KMG-II): from individual species to whole genera.</title>
        <authorList>
            <person name="Goeker M."/>
        </authorList>
    </citation>
    <scope>NUCLEOTIDE SEQUENCE [LARGE SCALE GENOMIC DNA]</scope>
    <source>
        <strain evidence="14 15">ATCC BAA-1139</strain>
    </source>
</reference>
<keyword evidence="4" id="KW-0067">ATP-binding</keyword>
<dbReference type="InterPro" id="IPR000594">
    <property type="entry name" value="ThiF_NAD_FAD-bd"/>
</dbReference>
<evidence type="ECO:0000256" key="4">
    <source>
        <dbReference type="ARBA" id="ARBA00022840"/>
    </source>
</evidence>
<dbReference type="GO" id="GO:0008641">
    <property type="term" value="F:ubiquitin-like modifier activating enzyme activity"/>
    <property type="evidence" value="ECO:0007669"/>
    <property type="project" value="InterPro"/>
</dbReference>
<evidence type="ECO:0000256" key="7">
    <source>
        <dbReference type="ARBA" id="ARBA00063809"/>
    </source>
</evidence>
<evidence type="ECO:0000256" key="10">
    <source>
        <dbReference type="ARBA" id="ARBA00075110"/>
    </source>
</evidence>
<dbReference type="Pfam" id="PF00899">
    <property type="entry name" value="ThiF"/>
    <property type="match status" value="1"/>
</dbReference>
<comment type="subunit">
    <text evidence="7">Homodimer. Forms a stable heterotetrameric complex of 2 MoeB and 2 MoaD during adenylation of MoaD.</text>
</comment>
<dbReference type="GO" id="GO:0005829">
    <property type="term" value="C:cytosol"/>
    <property type="evidence" value="ECO:0007669"/>
    <property type="project" value="TreeGrafter"/>
</dbReference>
<keyword evidence="3" id="KW-0547">Nucleotide-binding</keyword>
<keyword evidence="15" id="KW-1185">Reference proteome</keyword>
<dbReference type="GO" id="GO:0005524">
    <property type="term" value="F:ATP binding"/>
    <property type="evidence" value="ECO:0007669"/>
    <property type="project" value="UniProtKB-KW"/>
</dbReference>
<accession>A0A562VMV0</accession>
<gene>
    <name evidence="14" type="ORF">JN12_02040</name>
</gene>
<dbReference type="InterPro" id="IPR035985">
    <property type="entry name" value="Ubiquitin-activating_enz"/>
</dbReference>
<evidence type="ECO:0000256" key="12">
    <source>
        <dbReference type="ARBA" id="ARBA00078531"/>
    </source>
</evidence>
<dbReference type="FunFam" id="3.40.50.720:FF:000033">
    <property type="entry name" value="Adenylyltransferase and sulfurtransferase MOCS3"/>
    <property type="match status" value="1"/>
</dbReference>
<evidence type="ECO:0000256" key="5">
    <source>
        <dbReference type="ARBA" id="ARBA00052218"/>
    </source>
</evidence>
<keyword evidence="14" id="KW-0548">Nucleotidyltransferase</keyword>
<protein>
    <recommendedName>
        <fullName evidence="9">Molybdopterin-synthase adenylyltransferase</fullName>
        <ecNumber evidence="8">2.7.7.80</ecNumber>
    </recommendedName>
    <alternativeName>
        <fullName evidence="12">MoaD protein adenylase</fullName>
    </alternativeName>
    <alternativeName>
        <fullName evidence="10">Molybdopterin-converting factor subunit 1 adenylase</fullName>
    </alternativeName>
    <alternativeName>
        <fullName evidence="11">Sulfur carrier protein MoaD adenylyltransferase</fullName>
    </alternativeName>
</protein>
<dbReference type="NCBIfam" id="NF004281">
    <property type="entry name" value="PRK05690.1"/>
    <property type="match status" value="1"/>
</dbReference>
<dbReference type="GO" id="GO:0008146">
    <property type="term" value="F:sulfotransferase activity"/>
    <property type="evidence" value="ECO:0007669"/>
    <property type="project" value="TreeGrafter"/>
</dbReference>
<keyword evidence="2 14" id="KW-0808">Transferase</keyword>
<evidence type="ECO:0000313" key="14">
    <source>
        <dbReference type="EMBL" id="TWJ19094.1"/>
    </source>
</evidence>
<dbReference type="OrthoDB" id="9804286at2"/>